<organism evidence="2 3">
    <name type="scientific">Streptomyces microflavus</name>
    <name type="common">Streptomyces lipmanii</name>
    <dbReference type="NCBI Taxonomy" id="1919"/>
    <lineage>
        <taxon>Bacteria</taxon>
        <taxon>Bacillati</taxon>
        <taxon>Actinomycetota</taxon>
        <taxon>Actinomycetes</taxon>
        <taxon>Kitasatosporales</taxon>
        <taxon>Streptomycetaceae</taxon>
        <taxon>Streptomyces</taxon>
    </lineage>
</organism>
<feature type="compositionally biased region" description="Basic and acidic residues" evidence="1">
    <location>
        <begin position="11"/>
        <end position="20"/>
    </location>
</feature>
<proteinExistence type="predicted"/>
<accession>A0A7J0D097</accession>
<comment type="caution">
    <text evidence="2">The sequence shown here is derived from an EMBL/GenBank/DDBJ whole genome shotgun (WGS) entry which is preliminary data.</text>
</comment>
<reference evidence="2 3" key="1">
    <citation type="submission" date="2020-05" db="EMBL/GenBank/DDBJ databases">
        <title>Whole genome shotgun sequence of Streptomyces microflavus NBRC 13062.</title>
        <authorList>
            <person name="Komaki H."/>
            <person name="Tamura T."/>
        </authorList>
    </citation>
    <scope>NUCLEOTIDE SEQUENCE [LARGE SCALE GENOMIC DNA]</scope>
    <source>
        <strain evidence="2 3">NBRC 13062</strain>
    </source>
</reference>
<dbReference type="EMBL" id="BLWD01000001">
    <property type="protein sequence ID" value="GFN08098.1"/>
    <property type="molecule type" value="Genomic_DNA"/>
</dbReference>
<sequence length="103" mass="11226">MKGMEKIGVARGERANDQIGHESVLRGRDTALPVERLTSGFPGRQTESDTARWTGRERGGEKLRMPVMPVVFSRTVSPPSRTSTAWADVGADRSRGPDTVSTD</sequence>
<gene>
    <name evidence="2" type="ORF">Smic_66540</name>
</gene>
<evidence type="ECO:0000313" key="2">
    <source>
        <dbReference type="EMBL" id="GFN08098.1"/>
    </source>
</evidence>
<feature type="compositionally biased region" description="Low complexity" evidence="1">
    <location>
        <begin position="74"/>
        <end position="84"/>
    </location>
</feature>
<name>A0A7J0D097_STRMI</name>
<evidence type="ECO:0000313" key="3">
    <source>
        <dbReference type="Proteomes" id="UP000498740"/>
    </source>
</evidence>
<protein>
    <submittedName>
        <fullName evidence="2">Uncharacterized protein</fullName>
    </submittedName>
</protein>
<feature type="region of interest" description="Disordered" evidence="1">
    <location>
        <begin position="74"/>
        <end position="103"/>
    </location>
</feature>
<dbReference type="AlphaFoldDB" id="A0A7J0D097"/>
<feature type="region of interest" description="Disordered" evidence="1">
    <location>
        <begin position="1"/>
        <end position="20"/>
    </location>
</feature>
<feature type="region of interest" description="Disordered" evidence="1">
    <location>
        <begin position="38"/>
        <end position="58"/>
    </location>
</feature>
<evidence type="ECO:0000256" key="1">
    <source>
        <dbReference type="SAM" id="MobiDB-lite"/>
    </source>
</evidence>
<feature type="compositionally biased region" description="Basic and acidic residues" evidence="1">
    <location>
        <begin position="46"/>
        <end position="58"/>
    </location>
</feature>
<dbReference type="Proteomes" id="UP000498740">
    <property type="component" value="Unassembled WGS sequence"/>
</dbReference>